<evidence type="ECO:0000313" key="4">
    <source>
        <dbReference type="Proteomes" id="UP000550707"/>
    </source>
</evidence>
<name>A0A7J8CZH0_MOLMO</name>
<dbReference type="Proteomes" id="UP000550707">
    <property type="component" value="Unassembled WGS sequence"/>
</dbReference>
<keyword evidence="4" id="KW-1185">Reference proteome</keyword>
<dbReference type="InterPro" id="IPR029423">
    <property type="entry name" value="LRRC37AB_C"/>
</dbReference>
<feature type="region of interest" description="Disordered" evidence="1">
    <location>
        <begin position="85"/>
        <end position="128"/>
    </location>
</feature>
<organism evidence="3 4">
    <name type="scientific">Molossus molossus</name>
    <name type="common">Pallas' mastiff bat</name>
    <name type="synonym">Vespertilio molossus</name>
    <dbReference type="NCBI Taxonomy" id="27622"/>
    <lineage>
        <taxon>Eukaryota</taxon>
        <taxon>Metazoa</taxon>
        <taxon>Chordata</taxon>
        <taxon>Craniata</taxon>
        <taxon>Vertebrata</taxon>
        <taxon>Euteleostomi</taxon>
        <taxon>Mammalia</taxon>
        <taxon>Eutheria</taxon>
        <taxon>Laurasiatheria</taxon>
        <taxon>Chiroptera</taxon>
        <taxon>Yangochiroptera</taxon>
        <taxon>Molossidae</taxon>
        <taxon>Molossus</taxon>
    </lineage>
</organism>
<dbReference type="Pfam" id="PF14914">
    <property type="entry name" value="LRRC37AB_C"/>
    <property type="match status" value="1"/>
</dbReference>
<evidence type="ECO:0000259" key="2">
    <source>
        <dbReference type="Pfam" id="PF14914"/>
    </source>
</evidence>
<dbReference type="EMBL" id="JACASF010000019">
    <property type="protein sequence ID" value="KAF6416146.1"/>
    <property type="molecule type" value="Genomic_DNA"/>
</dbReference>
<accession>A0A7J8CZH0</accession>
<dbReference type="InParanoid" id="A0A7J8CZH0"/>
<feature type="compositionally biased region" description="Basic residues" evidence="1">
    <location>
        <begin position="118"/>
        <end position="128"/>
    </location>
</feature>
<gene>
    <name evidence="3" type="ORF">HJG59_009454</name>
</gene>
<dbReference type="PANTHER" id="PTHR23045:SF9">
    <property type="entry name" value="LEUCINE RICH REPEAT CONTAINING 37A-RELATED"/>
    <property type="match status" value="1"/>
</dbReference>
<dbReference type="PANTHER" id="PTHR23045">
    <property type="entry name" value="LEUCINE-RICH REPEAT-CONTAINING PROTEIN 37A"/>
    <property type="match status" value="1"/>
</dbReference>
<proteinExistence type="predicted"/>
<evidence type="ECO:0000313" key="3">
    <source>
        <dbReference type="EMBL" id="KAF6416146.1"/>
    </source>
</evidence>
<feature type="region of interest" description="Disordered" evidence="1">
    <location>
        <begin position="37"/>
        <end position="69"/>
    </location>
</feature>
<dbReference type="AlphaFoldDB" id="A0A7J8CZH0"/>
<sequence length="157" mass="17328">MLCAKLITRTDLLMKLLIPQQEVKVSKAERVMAQWKNERTEAEGEQEEQEPSELTKEVPGSEYNNKLSMAATANPCEAFALRHEFPGRLGNSPEPARARAPRLVVPTSKTNGSGAWRDRRRPRARRATSGRLVRVTRGVTGAGGAALTKALGAEHWL</sequence>
<protein>
    <recommendedName>
        <fullName evidence="2">LRRC37A/B like protein 1 C-terminal domain-containing protein</fullName>
    </recommendedName>
</protein>
<evidence type="ECO:0000256" key="1">
    <source>
        <dbReference type="SAM" id="MobiDB-lite"/>
    </source>
</evidence>
<feature type="domain" description="LRRC37A/B like protein 1 C-terminal" evidence="2">
    <location>
        <begin position="2"/>
        <end position="70"/>
    </location>
</feature>
<reference evidence="3 4" key="1">
    <citation type="journal article" date="2020" name="Nature">
        <title>Six reference-quality genomes reveal evolution of bat adaptations.</title>
        <authorList>
            <person name="Jebb D."/>
            <person name="Huang Z."/>
            <person name="Pippel M."/>
            <person name="Hughes G.M."/>
            <person name="Lavrichenko K."/>
            <person name="Devanna P."/>
            <person name="Winkler S."/>
            <person name="Jermiin L.S."/>
            <person name="Skirmuntt E.C."/>
            <person name="Katzourakis A."/>
            <person name="Burkitt-Gray L."/>
            <person name="Ray D.A."/>
            <person name="Sullivan K.A.M."/>
            <person name="Roscito J.G."/>
            <person name="Kirilenko B.M."/>
            <person name="Davalos L.M."/>
            <person name="Corthals A.P."/>
            <person name="Power M.L."/>
            <person name="Jones G."/>
            <person name="Ransome R.D."/>
            <person name="Dechmann D.K.N."/>
            <person name="Locatelli A.G."/>
            <person name="Puechmaille S.J."/>
            <person name="Fedrigo O."/>
            <person name="Jarvis E.D."/>
            <person name="Hiller M."/>
            <person name="Vernes S.C."/>
            <person name="Myers E.W."/>
            <person name="Teeling E.C."/>
        </authorList>
    </citation>
    <scope>NUCLEOTIDE SEQUENCE [LARGE SCALE GENOMIC DNA]</scope>
    <source>
        <strain evidence="3">MMolMol1</strain>
        <tissue evidence="3">Muscle</tissue>
    </source>
</reference>
<dbReference type="InterPro" id="IPR015753">
    <property type="entry name" value="LRRC37"/>
</dbReference>
<comment type="caution">
    <text evidence="3">The sequence shown here is derived from an EMBL/GenBank/DDBJ whole genome shotgun (WGS) entry which is preliminary data.</text>
</comment>